<organism evidence="1">
    <name type="scientific">Mycobacterium riyadhense</name>
    <dbReference type="NCBI Taxonomy" id="486698"/>
    <lineage>
        <taxon>Bacteria</taxon>
        <taxon>Bacillati</taxon>
        <taxon>Actinomycetota</taxon>
        <taxon>Actinomycetes</taxon>
        <taxon>Mycobacteriales</taxon>
        <taxon>Mycobacteriaceae</taxon>
        <taxon>Mycobacterium</taxon>
    </lineage>
</organism>
<proteinExistence type="predicted"/>
<evidence type="ECO:0000313" key="1">
    <source>
        <dbReference type="EMBL" id="VTO95641.1"/>
    </source>
</evidence>
<dbReference type="AlphaFoldDB" id="A0A653EG95"/>
<protein>
    <submittedName>
        <fullName evidence="1">Uncharacterized protein</fullName>
    </submittedName>
</protein>
<dbReference type="EMBL" id="LR589069">
    <property type="protein sequence ID" value="VTO95641.1"/>
    <property type="molecule type" value="Genomic_DNA"/>
</dbReference>
<sequence length="58" mass="6110">MPVTSPIMNKNTPCHISERLGARDMWNSSRSGGRHIVDSALAIGTDIHVDGGHVGGAE</sequence>
<reference evidence="1" key="1">
    <citation type="submission" date="2019-05" db="EMBL/GenBank/DDBJ databases">
        <authorList>
            <person name="Naeem R."/>
            <person name="Antony C."/>
            <person name="Guan Q."/>
        </authorList>
    </citation>
    <scope>NUCLEOTIDE SEQUENCE</scope>
    <source>
        <strain evidence="1">2</strain>
    </source>
</reference>
<gene>
    <name evidence="1" type="ORF">BIN_B_01122</name>
</gene>
<name>A0A653EG95_9MYCO</name>
<accession>A0A653EG95</accession>